<proteinExistence type="predicted"/>
<gene>
    <name evidence="2" type="ORF">UFOVP813_23</name>
</gene>
<reference evidence="2" key="1">
    <citation type="submission" date="2020-04" db="EMBL/GenBank/DDBJ databases">
        <authorList>
            <person name="Chiriac C."/>
            <person name="Salcher M."/>
            <person name="Ghai R."/>
            <person name="Kavagutti S V."/>
        </authorList>
    </citation>
    <scope>NUCLEOTIDE SEQUENCE</scope>
</reference>
<evidence type="ECO:0000313" key="2">
    <source>
        <dbReference type="EMBL" id="CAB4163459.1"/>
    </source>
</evidence>
<feature type="region of interest" description="Disordered" evidence="1">
    <location>
        <begin position="1"/>
        <end position="23"/>
    </location>
</feature>
<name>A0A6J5NVC5_9CAUD</name>
<evidence type="ECO:0000256" key="1">
    <source>
        <dbReference type="SAM" id="MobiDB-lite"/>
    </source>
</evidence>
<sequence length="584" mass="62971">MNSILSRPTQKLDAPANPVLSTSAGRGFQAAPLRYSPAPQIDARGFIAQAQGMAAIGDSMQSVGNNLAHVSAAMSHAVNVRRITEAKLGTSQASQDIAAEIALESDPNKWEGIAAKRSNETVKNLINPSDSPAARQAIELHAAEWGIHLQGQTKLSAISRQFDLTGQTLKVAHEQAIAAKDYEGASRIEAELTPYLGPAALENTRLQSVAAQRTDVDTQAKTMIENEGAAAVPKVKELYESSPHFDKQTRDSRMAGMEYQAKVEDMGVLAVSNPFAAMELAKAHGLRGPDLVRIEKLVESTIQDERGKALKGYEEGIKMGNLPSPSELQSNRFLTDFDRGNVAAFATQGAKNDPVAFATLFADAANFKGDEGSPEYAVISQRVSMALDGDLQAKAFAKLGESVANKKPDELTRSMNEVFSLAKDDLTAGRFGPLHGTLADTSTRLSPKMRAEVDAIRAELLTDEEKARIAATPSRSDYIEAKARETWYQRNHAKPADGESFVNHVVDDADKAATAQRRYGDAIASLEAWKKANPNATPQELRAQYDKSLVVQRAAGGLPSLFPDSAPRIDLKALEKTRAILNSK</sequence>
<accession>A0A6J5NVC5</accession>
<dbReference type="EMBL" id="LR796743">
    <property type="protein sequence ID" value="CAB4163459.1"/>
    <property type="molecule type" value="Genomic_DNA"/>
</dbReference>
<organism evidence="2">
    <name type="scientific">uncultured Caudovirales phage</name>
    <dbReference type="NCBI Taxonomy" id="2100421"/>
    <lineage>
        <taxon>Viruses</taxon>
        <taxon>Duplodnaviria</taxon>
        <taxon>Heunggongvirae</taxon>
        <taxon>Uroviricota</taxon>
        <taxon>Caudoviricetes</taxon>
        <taxon>Peduoviridae</taxon>
        <taxon>Maltschvirus</taxon>
        <taxon>Maltschvirus maltsch</taxon>
    </lineage>
</organism>
<protein>
    <submittedName>
        <fullName evidence="2">Uncharacterized protein</fullName>
    </submittedName>
</protein>